<name>A0A2Z3H0F1_9BACT</name>
<organism evidence="2 3">
    <name type="scientific">Gemmata obscuriglobus</name>
    <dbReference type="NCBI Taxonomy" id="114"/>
    <lineage>
        <taxon>Bacteria</taxon>
        <taxon>Pseudomonadati</taxon>
        <taxon>Planctomycetota</taxon>
        <taxon>Planctomycetia</taxon>
        <taxon>Gemmatales</taxon>
        <taxon>Gemmataceae</taxon>
        <taxon>Gemmata</taxon>
    </lineage>
</organism>
<dbReference type="RefSeq" id="WP_010049607.1">
    <property type="nucleotide sequence ID" value="NZ_CP025958.1"/>
</dbReference>
<dbReference type="AlphaFoldDB" id="A0A2Z3H0F1"/>
<keyword evidence="1" id="KW-0732">Signal</keyword>
<keyword evidence="3" id="KW-1185">Reference proteome</keyword>
<gene>
    <name evidence="2" type="ORF">C1280_20890</name>
</gene>
<protein>
    <recommendedName>
        <fullName evidence="4">PEP-CTERM sorting domain-containing protein</fullName>
    </recommendedName>
</protein>
<dbReference type="Proteomes" id="UP000245802">
    <property type="component" value="Chromosome"/>
</dbReference>
<accession>A0A2Z3H0F1</accession>
<sequence length="210" mass="21389">MTRIVIALVVLLGSGVASARAETLPLLEGVPATYTPGTSFQFTVRVPVLTDFTEFGVELVFSTDLVNPPLTVVAEPVAVAPNGPYVFPSNTTFQSIGGGSQGLPETVLRFSDSTAAPVVAVPGVNDTLALITVTTGANLTGPITLSIGAQTAFSANPETNYPNPTAVIITQADGPVTNPVPAPAGATLLGLGGLILWARNRFARVAAAAH</sequence>
<feature type="chain" id="PRO_5016454431" description="PEP-CTERM sorting domain-containing protein" evidence="1">
    <location>
        <begin position="20"/>
        <end position="210"/>
    </location>
</feature>
<evidence type="ECO:0000313" key="2">
    <source>
        <dbReference type="EMBL" id="AWM39198.1"/>
    </source>
</evidence>
<evidence type="ECO:0008006" key="4">
    <source>
        <dbReference type="Google" id="ProtNLM"/>
    </source>
</evidence>
<reference evidence="2 3" key="1">
    <citation type="submission" date="2018-01" db="EMBL/GenBank/DDBJ databases">
        <title>G. obscuriglobus.</title>
        <authorList>
            <person name="Franke J."/>
            <person name="Blomberg W."/>
            <person name="Selmecki A."/>
        </authorList>
    </citation>
    <scope>NUCLEOTIDE SEQUENCE [LARGE SCALE GENOMIC DNA]</scope>
    <source>
        <strain evidence="2 3">DSM 5831</strain>
    </source>
</reference>
<evidence type="ECO:0000256" key="1">
    <source>
        <dbReference type="SAM" id="SignalP"/>
    </source>
</evidence>
<feature type="signal peptide" evidence="1">
    <location>
        <begin position="1"/>
        <end position="19"/>
    </location>
</feature>
<dbReference type="EMBL" id="CP025958">
    <property type="protein sequence ID" value="AWM39198.1"/>
    <property type="molecule type" value="Genomic_DNA"/>
</dbReference>
<proteinExistence type="predicted"/>
<evidence type="ECO:0000313" key="3">
    <source>
        <dbReference type="Proteomes" id="UP000245802"/>
    </source>
</evidence>
<dbReference type="KEGG" id="gog:C1280_20890"/>